<feature type="domain" description="Ionotropic glutamate receptor C-terminal" evidence="16">
    <location>
        <begin position="397"/>
        <end position="752"/>
    </location>
</feature>
<proteinExistence type="predicted"/>
<dbReference type="Pfam" id="PF01094">
    <property type="entry name" value="ANF_receptor"/>
    <property type="match status" value="1"/>
</dbReference>
<dbReference type="InterPro" id="IPR019594">
    <property type="entry name" value="Glu/Gly-bd"/>
</dbReference>
<evidence type="ECO:0000256" key="6">
    <source>
        <dbReference type="ARBA" id="ARBA00023018"/>
    </source>
</evidence>
<dbReference type="Pfam" id="PF10613">
    <property type="entry name" value="Lig_chan-Glu_bd"/>
    <property type="match status" value="1"/>
</dbReference>
<comment type="caution">
    <text evidence="18">The sequence shown here is derived from an EMBL/GenBank/DDBJ whole genome shotgun (WGS) entry which is preliminary data.</text>
</comment>
<dbReference type="FunFam" id="1.10.287.70:FF:000143">
    <property type="entry name" value="Probable glutamate receptor"/>
    <property type="match status" value="1"/>
</dbReference>
<keyword evidence="8 15" id="KW-0472">Membrane</keyword>
<dbReference type="SUPFAM" id="SSF81324">
    <property type="entry name" value="Voltage-gated potassium channels"/>
    <property type="match status" value="1"/>
</dbReference>
<dbReference type="Proteomes" id="UP001347796">
    <property type="component" value="Unassembled WGS sequence"/>
</dbReference>
<keyword evidence="13" id="KW-0407">Ion channel</keyword>
<dbReference type="FunFam" id="3.40.190.10:FF:000060">
    <property type="entry name" value="Glutamate receptor ionotropic, kainate 1"/>
    <property type="match status" value="1"/>
</dbReference>
<sequence>MTGTEKTCYMTLFIVIMSHDTIGLNITVGVLPQSRHIVQAVRKILPDLNLDLIYDFKLTGETFYDRIETVHSKLKSQNIQAVIGPYEETVAIATESVGVVYMSTTPVSRKSTEFMVQMIPSVADYCRALLALVIKNKWTKISVFYDSDAGVELLEKLTTNHMFVVRAWKLQVPATRTEVREALVKMRKFLVETSIVFCENKENINHLLTEARDLAMLSTSPYQWMFNDPGTGPNDRIFYEWIIYEPGDQFSNLLTKYQEIAVNFTVFNVLEFDSFNNSYAPDHDRMTFALMADAFMLLDETRKTLNPKNKLEKRKQRKSFMQKIKKNKLTGSTGDLRLDSEGKRSNIQINLTAITGPSYFLKGIWKSNPGEFETTLQLFPDSIDPNRTIPFPLRDRTVRVVTILERPFTMLKRDHESKRGIDKFEGFAVDLIEAIAKKLKFKYELYLVHDKKFGSRSEDGSWNGMIGELLAGNASMSVAPLSINSQREEAVDFTKPFMTRYITVLLRIPRRETSYFEFLNPLSPVVWICTLGAFLVVSIVLYGLERIGLKAKNPAKISMRESFWFIFGSLLQGNTDASPSTVPGRILTSAWWFFALILISSYTANLAAFLTVKKINTPIKSVTDLAQQTKIKYGTVADSGVMTFFKNTNIEHFSKMWAQMSEIEPDSLVQNTTVGYEKVKNEDYAFFWDTTVNRYKTIKDCNVMEIGPPFDPKGFGIGVPPGATYREELSMAILRLSDTGKLHELENKWWGSRNCPDLSKSSSDETSELQIDNVAGVFFILVGGICIAALVCLGEYLAHMIINAAKLGKPQAKPKEKENFL</sequence>
<keyword evidence="1" id="KW-0813">Transport</keyword>
<evidence type="ECO:0000256" key="11">
    <source>
        <dbReference type="ARBA" id="ARBA00023257"/>
    </source>
</evidence>
<dbReference type="GO" id="GO:0015276">
    <property type="term" value="F:ligand-gated monoatomic ion channel activity"/>
    <property type="evidence" value="ECO:0007669"/>
    <property type="project" value="InterPro"/>
</dbReference>
<feature type="transmembrane region" description="Helical" evidence="15">
    <location>
        <begin position="774"/>
        <end position="798"/>
    </location>
</feature>
<name>A0AAN8JCI4_PATCE</name>
<feature type="transmembrane region" description="Helical" evidence="15">
    <location>
        <begin position="590"/>
        <end position="612"/>
    </location>
</feature>
<dbReference type="Gene3D" id="3.40.190.10">
    <property type="entry name" value="Periplasmic binding protein-like II"/>
    <property type="match status" value="2"/>
</dbReference>
<keyword evidence="4" id="KW-0732">Signal</keyword>
<evidence type="ECO:0000256" key="15">
    <source>
        <dbReference type="SAM" id="Phobius"/>
    </source>
</evidence>
<dbReference type="Pfam" id="PF00060">
    <property type="entry name" value="Lig_chan"/>
    <property type="match status" value="1"/>
</dbReference>
<dbReference type="EMBL" id="JAZGQO010000011">
    <property type="protein sequence ID" value="KAK6173289.1"/>
    <property type="molecule type" value="Genomic_DNA"/>
</dbReference>
<protein>
    <submittedName>
        <fullName evidence="18">Uncharacterized protein</fullName>
    </submittedName>
</protein>
<dbReference type="AlphaFoldDB" id="A0AAN8JCI4"/>
<evidence type="ECO:0000256" key="2">
    <source>
        <dbReference type="ARBA" id="ARBA00022475"/>
    </source>
</evidence>
<dbReference type="Gene3D" id="1.10.287.70">
    <property type="match status" value="1"/>
</dbReference>
<keyword evidence="6" id="KW-0770">Synapse</keyword>
<evidence type="ECO:0000256" key="8">
    <source>
        <dbReference type="ARBA" id="ARBA00023136"/>
    </source>
</evidence>
<keyword evidence="2" id="KW-1003">Cell membrane</keyword>
<keyword evidence="3 15" id="KW-0812">Transmembrane</keyword>
<evidence type="ECO:0000256" key="3">
    <source>
        <dbReference type="ARBA" id="ARBA00022692"/>
    </source>
</evidence>
<evidence type="ECO:0000256" key="9">
    <source>
        <dbReference type="ARBA" id="ARBA00023170"/>
    </source>
</evidence>
<dbReference type="InterPro" id="IPR015683">
    <property type="entry name" value="Ionotropic_Glu_rcpt"/>
</dbReference>
<evidence type="ECO:0000313" key="18">
    <source>
        <dbReference type="EMBL" id="KAK6173289.1"/>
    </source>
</evidence>
<dbReference type="InterPro" id="IPR028082">
    <property type="entry name" value="Peripla_BP_I"/>
</dbReference>
<keyword evidence="9" id="KW-0675">Receptor</keyword>
<evidence type="ECO:0000256" key="5">
    <source>
        <dbReference type="ARBA" id="ARBA00022989"/>
    </source>
</evidence>
<comment type="subcellular location">
    <subcellularLocation>
        <location evidence="14">Postsynaptic cell membrane</location>
        <topology evidence="14">Multi-pass membrane protein</topology>
    </subcellularLocation>
</comment>
<keyword evidence="19" id="KW-1185">Reference proteome</keyword>
<feature type="domain" description="Ionotropic glutamate receptor L-glutamate and glycine-binding" evidence="17">
    <location>
        <begin position="407"/>
        <end position="471"/>
    </location>
</feature>
<dbReference type="SMART" id="SM00079">
    <property type="entry name" value="PBPe"/>
    <property type="match status" value="1"/>
</dbReference>
<keyword evidence="7" id="KW-0406">Ion transport</keyword>
<dbReference type="SMART" id="SM00918">
    <property type="entry name" value="Lig_chan-Glu_bd"/>
    <property type="match status" value="1"/>
</dbReference>
<dbReference type="Gene3D" id="3.40.50.2300">
    <property type="match status" value="2"/>
</dbReference>
<dbReference type="SUPFAM" id="SSF53822">
    <property type="entry name" value="Periplasmic binding protein-like I"/>
    <property type="match status" value="1"/>
</dbReference>
<keyword evidence="5 15" id="KW-1133">Transmembrane helix</keyword>
<evidence type="ECO:0000256" key="10">
    <source>
        <dbReference type="ARBA" id="ARBA00023180"/>
    </source>
</evidence>
<evidence type="ECO:0000259" key="16">
    <source>
        <dbReference type="SMART" id="SM00079"/>
    </source>
</evidence>
<evidence type="ECO:0000313" key="19">
    <source>
        <dbReference type="Proteomes" id="UP001347796"/>
    </source>
</evidence>
<dbReference type="InterPro" id="IPR001828">
    <property type="entry name" value="ANF_lig-bd_rcpt"/>
</dbReference>
<organism evidence="18 19">
    <name type="scientific">Patella caerulea</name>
    <name type="common">Rayed Mediterranean limpet</name>
    <dbReference type="NCBI Taxonomy" id="87958"/>
    <lineage>
        <taxon>Eukaryota</taxon>
        <taxon>Metazoa</taxon>
        <taxon>Spiralia</taxon>
        <taxon>Lophotrochozoa</taxon>
        <taxon>Mollusca</taxon>
        <taxon>Gastropoda</taxon>
        <taxon>Patellogastropoda</taxon>
        <taxon>Patelloidea</taxon>
        <taxon>Patellidae</taxon>
        <taxon>Patella</taxon>
    </lineage>
</organism>
<evidence type="ECO:0000256" key="4">
    <source>
        <dbReference type="ARBA" id="ARBA00022729"/>
    </source>
</evidence>
<evidence type="ECO:0000256" key="12">
    <source>
        <dbReference type="ARBA" id="ARBA00023286"/>
    </source>
</evidence>
<keyword evidence="11" id="KW-0628">Postsynaptic cell membrane</keyword>
<evidence type="ECO:0000256" key="1">
    <source>
        <dbReference type="ARBA" id="ARBA00022448"/>
    </source>
</evidence>
<keyword evidence="12" id="KW-1071">Ligand-gated ion channel</keyword>
<dbReference type="SUPFAM" id="SSF53850">
    <property type="entry name" value="Periplasmic binding protein-like II"/>
    <property type="match status" value="1"/>
</dbReference>
<dbReference type="GO" id="GO:0045211">
    <property type="term" value="C:postsynaptic membrane"/>
    <property type="evidence" value="ECO:0007669"/>
    <property type="project" value="UniProtKB-SubCell"/>
</dbReference>
<dbReference type="InterPro" id="IPR001320">
    <property type="entry name" value="Iontro_rcpt_C"/>
</dbReference>
<dbReference type="PANTHER" id="PTHR18966">
    <property type="entry name" value="IONOTROPIC GLUTAMATE RECEPTOR"/>
    <property type="match status" value="1"/>
</dbReference>
<evidence type="ECO:0000256" key="14">
    <source>
        <dbReference type="ARBA" id="ARBA00034104"/>
    </source>
</evidence>
<feature type="transmembrane region" description="Helical" evidence="15">
    <location>
        <begin position="525"/>
        <end position="544"/>
    </location>
</feature>
<gene>
    <name evidence="18" type="ORF">SNE40_016767</name>
</gene>
<evidence type="ECO:0000256" key="13">
    <source>
        <dbReference type="ARBA" id="ARBA00023303"/>
    </source>
</evidence>
<accession>A0AAN8JCI4</accession>
<dbReference type="FunFam" id="3.40.190.10:FF:000024">
    <property type="entry name" value="Glutamate receptor, ionotropic, delta 1"/>
    <property type="match status" value="1"/>
</dbReference>
<keyword evidence="10" id="KW-0325">Glycoprotein</keyword>
<evidence type="ECO:0000259" key="17">
    <source>
        <dbReference type="SMART" id="SM00918"/>
    </source>
</evidence>
<reference evidence="18 19" key="1">
    <citation type="submission" date="2024-01" db="EMBL/GenBank/DDBJ databases">
        <title>The genome of the rayed Mediterranean limpet Patella caerulea (Linnaeus, 1758).</title>
        <authorList>
            <person name="Anh-Thu Weber A."/>
            <person name="Halstead-Nussloch G."/>
        </authorList>
    </citation>
    <scope>NUCLEOTIDE SEQUENCE [LARGE SCALE GENOMIC DNA]</scope>
    <source>
        <strain evidence="18">AATW-2023a</strain>
        <tissue evidence="18">Whole specimen</tissue>
    </source>
</reference>
<evidence type="ECO:0000256" key="7">
    <source>
        <dbReference type="ARBA" id="ARBA00023065"/>
    </source>
</evidence>